<reference evidence="1" key="1">
    <citation type="journal article" date="2021" name="Proc. Natl. Acad. Sci. U.S.A.">
        <title>A Catalog of Tens of Thousands of Viruses from Human Metagenomes Reveals Hidden Associations with Chronic Diseases.</title>
        <authorList>
            <person name="Tisza M.J."/>
            <person name="Buck C.B."/>
        </authorList>
    </citation>
    <scope>NUCLEOTIDE SEQUENCE</scope>
    <source>
        <strain evidence="1">CtNQV2</strain>
    </source>
</reference>
<accession>A0A8S5RYG2</accession>
<sequence length="171" mass="20647">MIVHGTKNVDLFECTNPQLNKWRVRWNVQPDNDQNNEKINEDLVIYNEVEFAYKPSIEEIKELIFDWYNQIIDNRILNDFVWVYDNVSYPVWLSSENQFNYKAIYDLAIQTNGKNLPVMFKFGTVEKPVYYTFNTIEELNDFYLKSTKFIQQTLENGWKEKDTFDFSPYMK</sequence>
<evidence type="ECO:0000313" key="1">
    <source>
        <dbReference type="EMBL" id="DAF43765.1"/>
    </source>
</evidence>
<organism evidence="1">
    <name type="scientific">Myoviridae sp. ctNQV2</name>
    <dbReference type="NCBI Taxonomy" id="2827683"/>
    <lineage>
        <taxon>Viruses</taxon>
        <taxon>Duplodnaviria</taxon>
        <taxon>Heunggongvirae</taxon>
        <taxon>Uroviricota</taxon>
        <taxon>Caudoviricetes</taxon>
    </lineage>
</organism>
<protein>
    <submittedName>
        <fullName evidence="1">Uncharacterized protein</fullName>
    </submittedName>
</protein>
<dbReference type="EMBL" id="BK032510">
    <property type="protein sequence ID" value="DAF43765.1"/>
    <property type="molecule type" value="Genomic_DNA"/>
</dbReference>
<name>A0A8S5RYG2_9CAUD</name>
<proteinExistence type="predicted"/>